<comment type="caution">
    <text evidence="1">The sequence shown here is derived from an EMBL/GenBank/DDBJ whole genome shotgun (WGS) entry which is preliminary data.</text>
</comment>
<gene>
    <name evidence="1" type="ORF">H9817_09780</name>
</gene>
<evidence type="ECO:0000313" key="2">
    <source>
        <dbReference type="Proteomes" id="UP000824017"/>
    </source>
</evidence>
<dbReference type="CDD" id="cd09911">
    <property type="entry name" value="Lin0431_like"/>
    <property type="match status" value="1"/>
</dbReference>
<dbReference type="EMBL" id="DXCD01000251">
    <property type="protein sequence ID" value="HIZ14198.1"/>
    <property type="molecule type" value="Genomic_DNA"/>
</dbReference>
<dbReference type="Proteomes" id="UP000824017">
    <property type="component" value="Unassembled WGS sequence"/>
</dbReference>
<dbReference type="InterPro" id="IPR038690">
    <property type="entry name" value="NusG_2_sf"/>
</dbReference>
<dbReference type="AlphaFoldDB" id="A0A9D2DC16"/>
<reference evidence="1" key="1">
    <citation type="journal article" date="2021" name="PeerJ">
        <title>Extensive microbial diversity within the chicken gut microbiome revealed by metagenomics and culture.</title>
        <authorList>
            <person name="Gilroy R."/>
            <person name="Ravi A."/>
            <person name="Getino M."/>
            <person name="Pursley I."/>
            <person name="Horton D.L."/>
            <person name="Alikhan N.F."/>
            <person name="Baker D."/>
            <person name="Gharbi K."/>
            <person name="Hall N."/>
            <person name="Watson M."/>
            <person name="Adriaenssens E.M."/>
            <person name="Foster-Nyarko E."/>
            <person name="Jarju S."/>
            <person name="Secka A."/>
            <person name="Antonio M."/>
            <person name="Oren A."/>
            <person name="Chaudhuri R.R."/>
            <person name="La Ragione R."/>
            <person name="Hildebrand F."/>
            <person name="Pallen M.J."/>
        </authorList>
    </citation>
    <scope>NUCLEOTIDE SEQUENCE</scope>
    <source>
        <strain evidence="1">ChiGjej1B1-13045</strain>
    </source>
</reference>
<reference evidence="1" key="2">
    <citation type="submission" date="2021-04" db="EMBL/GenBank/DDBJ databases">
        <authorList>
            <person name="Gilroy R."/>
        </authorList>
    </citation>
    <scope>NUCLEOTIDE SEQUENCE</scope>
    <source>
        <strain evidence="1">ChiGjej1B1-13045</strain>
    </source>
</reference>
<name>A0A9D2DC16_9FIRM</name>
<sequence>MKKNDWFLAAGILAAAALLLCFQIFRGTGDHASVTVSVDGTLFGTYSLEEDRTVEINDTNRLVISDGSARMEWADCPDQVCVNHREVSRDGESIICLPNQVVVSIESMEESDVDGIAQ</sequence>
<dbReference type="Pfam" id="PF07009">
    <property type="entry name" value="NusG_II"/>
    <property type="match status" value="1"/>
</dbReference>
<dbReference type="Gene3D" id="2.60.320.10">
    <property type="entry name" value="N-utilization substance G protein NusG, insert domain"/>
    <property type="match status" value="1"/>
</dbReference>
<evidence type="ECO:0000313" key="1">
    <source>
        <dbReference type="EMBL" id="HIZ14198.1"/>
    </source>
</evidence>
<accession>A0A9D2DC16</accession>
<protein>
    <submittedName>
        <fullName evidence="1">NusG domain II-containing protein</fullName>
    </submittedName>
</protein>
<organism evidence="1 2">
    <name type="scientific">Candidatus Mediterraneibacter stercorigallinarum</name>
    <dbReference type="NCBI Taxonomy" id="2838686"/>
    <lineage>
        <taxon>Bacteria</taxon>
        <taxon>Bacillati</taxon>
        <taxon>Bacillota</taxon>
        <taxon>Clostridia</taxon>
        <taxon>Lachnospirales</taxon>
        <taxon>Lachnospiraceae</taxon>
        <taxon>Mediterraneibacter</taxon>
    </lineage>
</organism>
<proteinExistence type="predicted"/>